<dbReference type="PANTHER" id="PTHR43312">
    <property type="entry name" value="D-THREO-ALDOSE 1-DEHYDROGENASE"/>
    <property type="match status" value="1"/>
</dbReference>
<evidence type="ECO:0000313" key="2">
    <source>
        <dbReference type="EMBL" id="NML64743.1"/>
    </source>
</evidence>
<dbReference type="RefSeq" id="WP_169530023.1">
    <property type="nucleotide sequence ID" value="NZ_JABBGH010000001.1"/>
</dbReference>
<protein>
    <submittedName>
        <fullName evidence="2">Aldo/keto reductase</fullName>
    </submittedName>
</protein>
<organism evidence="2 3">
    <name type="scientific">Hymenobacter polaris</name>
    <dbReference type="NCBI Taxonomy" id="2682546"/>
    <lineage>
        <taxon>Bacteria</taxon>
        <taxon>Pseudomonadati</taxon>
        <taxon>Bacteroidota</taxon>
        <taxon>Cytophagia</taxon>
        <taxon>Cytophagales</taxon>
        <taxon>Hymenobacteraceae</taxon>
        <taxon>Hymenobacter</taxon>
    </lineage>
</organism>
<dbReference type="EMBL" id="JABBGH010000001">
    <property type="protein sequence ID" value="NML64743.1"/>
    <property type="molecule type" value="Genomic_DNA"/>
</dbReference>
<feature type="domain" description="NADP-dependent oxidoreductase" evidence="1">
    <location>
        <begin position="15"/>
        <end position="317"/>
    </location>
</feature>
<comment type="caution">
    <text evidence="2">The sequence shown here is derived from an EMBL/GenBank/DDBJ whole genome shotgun (WGS) entry which is preliminary data.</text>
</comment>
<dbReference type="PRINTS" id="PR00069">
    <property type="entry name" value="ALDKETRDTASE"/>
</dbReference>
<dbReference type="Pfam" id="PF00248">
    <property type="entry name" value="Aldo_ket_red"/>
    <property type="match status" value="1"/>
</dbReference>
<keyword evidence="3" id="KW-1185">Reference proteome</keyword>
<evidence type="ECO:0000313" key="3">
    <source>
        <dbReference type="Proteomes" id="UP000559626"/>
    </source>
</evidence>
<reference evidence="2 3" key="1">
    <citation type="submission" date="2020-04" db="EMBL/GenBank/DDBJ databases">
        <title>Hymenobacter polaris sp. nov., isolated from Arctic soil.</title>
        <authorList>
            <person name="Dahal R.H."/>
        </authorList>
    </citation>
    <scope>NUCLEOTIDE SEQUENCE [LARGE SCALE GENOMIC DNA]</scope>
    <source>
        <strain evidence="2 3">RP-2-7</strain>
    </source>
</reference>
<dbReference type="CDD" id="cd19086">
    <property type="entry name" value="AKR_AKR11C1"/>
    <property type="match status" value="1"/>
</dbReference>
<dbReference type="AlphaFoldDB" id="A0A7Y0ACD9"/>
<dbReference type="InterPro" id="IPR053135">
    <property type="entry name" value="AKR2_Oxidoreductase"/>
</dbReference>
<dbReference type="PANTHER" id="PTHR43312:SF1">
    <property type="entry name" value="NADP-DEPENDENT OXIDOREDUCTASE DOMAIN-CONTAINING PROTEIN"/>
    <property type="match status" value="1"/>
</dbReference>
<evidence type="ECO:0000259" key="1">
    <source>
        <dbReference type="Pfam" id="PF00248"/>
    </source>
</evidence>
<name>A0A7Y0ACD9_9BACT</name>
<dbReference type="InterPro" id="IPR036812">
    <property type="entry name" value="NAD(P)_OxRdtase_dom_sf"/>
</dbReference>
<sequence length="329" mass="36462">MQYRTLGKTGFSVSEISLGTWQVGGKWGEPFNPATANHILNAAVDAGINFIDTADVYGDGESEKAVGQLVRQHPGQRIYVATKCGRRLQPHTAEAYQPAALRGFVEDSLRNMGLETIDLIQLHCPPTEVYYRPEIFELFDQLKQEGKIQHLGVSVEKVEEGLKALEYPNVTTIQVIFNMFRQRPAELLFQEAQRRDVGLIVRVPLASGLLTGKFTPQTQFAPDDHRNFNRAGAAFDKGETFAGVDYETGLAAVEELKQLFPGQPNLAPLALRWVLAFPEVSCVIPGASRPEQLTSNLAAEALPPFTPAQLAAVRAVYDQRIRPLVHQLW</sequence>
<dbReference type="Proteomes" id="UP000559626">
    <property type="component" value="Unassembled WGS sequence"/>
</dbReference>
<dbReference type="InterPro" id="IPR020471">
    <property type="entry name" value="AKR"/>
</dbReference>
<accession>A0A7Y0ACD9</accession>
<gene>
    <name evidence="2" type="ORF">HHL22_05940</name>
</gene>
<dbReference type="InterPro" id="IPR023210">
    <property type="entry name" value="NADP_OxRdtase_dom"/>
</dbReference>
<dbReference type="GO" id="GO:0016491">
    <property type="term" value="F:oxidoreductase activity"/>
    <property type="evidence" value="ECO:0007669"/>
    <property type="project" value="InterPro"/>
</dbReference>
<dbReference type="SUPFAM" id="SSF51430">
    <property type="entry name" value="NAD(P)-linked oxidoreductase"/>
    <property type="match status" value="1"/>
</dbReference>
<dbReference type="Gene3D" id="3.20.20.100">
    <property type="entry name" value="NADP-dependent oxidoreductase domain"/>
    <property type="match status" value="1"/>
</dbReference>
<proteinExistence type="predicted"/>